<evidence type="ECO:0000256" key="1">
    <source>
        <dbReference type="SAM" id="MobiDB-lite"/>
    </source>
</evidence>
<protein>
    <submittedName>
        <fullName evidence="2">Uncharacterized protein</fullName>
    </submittedName>
</protein>
<feature type="compositionally biased region" description="Basic and acidic residues" evidence="1">
    <location>
        <begin position="165"/>
        <end position="179"/>
    </location>
</feature>
<keyword evidence="3" id="KW-1185">Reference proteome</keyword>
<dbReference type="Proteomes" id="UP000289152">
    <property type="component" value="Unassembled WGS sequence"/>
</dbReference>
<dbReference type="AlphaFoldDB" id="A0A4Q1BV76"/>
<reference evidence="2 3" key="1">
    <citation type="submission" date="2016-06" db="EMBL/GenBank/DDBJ databases">
        <title>Evolution of pathogenesis and genome organization in the Tremellales.</title>
        <authorList>
            <person name="Cuomo C."/>
            <person name="Litvintseva A."/>
            <person name="Heitman J."/>
            <person name="Chen Y."/>
            <person name="Sun S."/>
            <person name="Springer D."/>
            <person name="Dromer F."/>
            <person name="Young S."/>
            <person name="Zeng Q."/>
            <person name="Chapman S."/>
            <person name="Gujja S."/>
            <person name="Saif S."/>
            <person name="Birren B."/>
        </authorList>
    </citation>
    <scope>NUCLEOTIDE SEQUENCE [LARGE SCALE GENOMIC DNA]</scope>
    <source>
        <strain evidence="2 3">ATCC 28783</strain>
    </source>
</reference>
<proteinExistence type="predicted"/>
<feature type="region of interest" description="Disordered" evidence="1">
    <location>
        <begin position="92"/>
        <end position="123"/>
    </location>
</feature>
<dbReference type="OrthoDB" id="4062651at2759"/>
<feature type="compositionally biased region" description="Basic and acidic residues" evidence="1">
    <location>
        <begin position="216"/>
        <end position="227"/>
    </location>
</feature>
<dbReference type="VEuPathDB" id="FungiDB:TREMEDRAFT_29748"/>
<evidence type="ECO:0000313" key="2">
    <source>
        <dbReference type="EMBL" id="RXK41916.1"/>
    </source>
</evidence>
<dbReference type="InParanoid" id="A0A4Q1BV76"/>
<comment type="caution">
    <text evidence="2">The sequence shown here is derived from an EMBL/GenBank/DDBJ whole genome shotgun (WGS) entry which is preliminary data.</text>
</comment>
<gene>
    <name evidence="2" type="ORF">M231_00637</name>
</gene>
<feature type="region of interest" description="Disordered" evidence="1">
    <location>
        <begin position="165"/>
        <end position="241"/>
    </location>
</feature>
<accession>A0A4Q1BV76</accession>
<organism evidence="2 3">
    <name type="scientific">Tremella mesenterica</name>
    <name type="common">Jelly fungus</name>
    <dbReference type="NCBI Taxonomy" id="5217"/>
    <lineage>
        <taxon>Eukaryota</taxon>
        <taxon>Fungi</taxon>
        <taxon>Dikarya</taxon>
        <taxon>Basidiomycota</taxon>
        <taxon>Agaricomycotina</taxon>
        <taxon>Tremellomycetes</taxon>
        <taxon>Tremellales</taxon>
        <taxon>Tremellaceae</taxon>
        <taxon>Tremella</taxon>
    </lineage>
</organism>
<name>A0A4Q1BV76_TREME</name>
<dbReference type="EMBL" id="SDIL01000004">
    <property type="protein sequence ID" value="RXK41916.1"/>
    <property type="molecule type" value="Genomic_DNA"/>
</dbReference>
<feature type="compositionally biased region" description="Polar residues" evidence="1">
    <location>
        <begin position="232"/>
        <end position="241"/>
    </location>
</feature>
<sequence>MEDPRSWGATIGMMNWDNDKIVFSKRSLLEFLKSCQLTVNTNFGEISKLPSAILSIRQGEVVDMVEYATFGKFDQAATDAAVADLVEAEIADPTHDSPIPGNKATVPRPSRKVVDPPGGKQSIRIYGEEYEETDALSLAPPREGNGVDVEIERLERVKLHVEPEIDGGAKIEDEPRDKPISNPPPGFKPSRKVREAPGGKSSMGEALFGGYENETEADRQAAKETTGKKKQAPQSSGSALW</sequence>
<evidence type="ECO:0000313" key="3">
    <source>
        <dbReference type="Proteomes" id="UP000289152"/>
    </source>
</evidence>